<proteinExistence type="predicted"/>
<dbReference type="AlphaFoldDB" id="A0A0K2TC97"/>
<name>A0A0K2TC97_LEPSM</name>
<dbReference type="EMBL" id="HACA01005841">
    <property type="protein sequence ID" value="CDW23202.1"/>
    <property type="molecule type" value="Transcribed_RNA"/>
</dbReference>
<evidence type="ECO:0000313" key="1">
    <source>
        <dbReference type="EMBL" id="CDW23202.1"/>
    </source>
</evidence>
<organism evidence="1">
    <name type="scientific">Lepeophtheirus salmonis</name>
    <name type="common">Salmon louse</name>
    <name type="synonym">Caligus salmonis</name>
    <dbReference type="NCBI Taxonomy" id="72036"/>
    <lineage>
        <taxon>Eukaryota</taxon>
        <taxon>Metazoa</taxon>
        <taxon>Ecdysozoa</taxon>
        <taxon>Arthropoda</taxon>
        <taxon>Crustacea</taxon>
        <taxon>Multicrustacea</taxon>
        <taxon>Hexanauplia</taxon>
        <taxon>Copepoda</taxon>
        <taxon>Siphonostomatoida</taxon>
        <taxon>Caligidae</taxon>
        <taxon>Lepeophtheirus</taxon>
    </lineage>
</organism>
<reference evidence="1" key="1">
    <citation type="submission" date="2014-05" db="EMBL/GenBank/DDBJ databases">
        <authorList>
            <person name="Chronopoulou M."/>
        </authorList>
    </citation>
    <scope>NUCLEOTIDE SEQUENCE</scope>
    <source>
        <tissue evidence="1">Whole organism</tissue>
    </source>
</reference>
<accession>A0A0K2TC97</accession>
<sequence>MNLFLSIDDFPFSNSCLTSCFWNLSPFSESLKALKIQILSVDYSRF</sequence>
<protein>
    <submittedName>
        <fullName evidence="1">Uncharacterized protein</fullName>
    </submittedName>
</protein>